<protein>
    <submittedName>
        <fullName evidence="2">Uncharacterized protein</fullName>
    </submittedName>
</protein>
<comment type="caution">
    <text evidence="2">The sequence shown here is derived from an EMBL/GenBank/DDBJ whole genome shotgun (WGS) entry which is preliminary data.</text>
</comment>
<dbReference type="Proteomes" id="UP000024635">
    <property type="component" value="Unassembled WGS sequence"/>
</dbReference>
<name>A0A016VSD1_9BILA</name>
<dbReference type="AlphaFoldDB" id="A0A016VSD1"/>
<reference evidence="3" key="1">
    <citation type="journal article" date="2015" name="Nat. Genet.">
        <title>The genome and transcriptome of the zoonotic hookworm Ancylostoma ceylanicum identify infection-specific gene families.</title>
        <authorList>
            <person name="Schwarz E.M."/>
            <person name="Hu Y."/>
            <person name="Antoshechkin I."/>
            <person name="Miller M.M."/>
            <person name="Sternberg P.W."/>
            <person name="Aroian R.V."/>
        </authorList>
    </citation>
    <scope>NUCLEOTIDE SEQUENCE</scope>
    <source>
        <strain evidence="3">HY135</strain>
    </source>
</reference>
<keyword evidence="3" id="KW-1185">Reference proteome</keyword>
<evidence type="ECO:0000313" key="3">
    <source>
        <dbReference type="Proteomes" id="UP000024635"/>
    </source>
</evidence>
<organism evidence="2 3">
    <name type="scientific">Ancylostoma ceylanicum</name>
    <dbReference type="NCBI Taxonomy" id="53326"/>
    <lineage>
        <taxon>Eukaryota</taxon>
        <taxon>Metazoa</taxon>
        <taxon>Ecdysozoa</taxon>
        <taxon>Nematoda</taxon>
        <taxon>Chromadorea</taxon>
        <taxon>Rhabditida</taxon>
        <taxon>Rhabditina</taxon>
        <taxon>Rhabditomorpha</taxon>
        <taxon>Strongyloidea</taxon>
        <taxon>Ancylostomatidae</taxon>
        <taxon>Ancylostomatinae</taxon>
        <taxon>Ancylostoma</taxon>
    </lineage>
</organism>
<sequence>MSTFPDKGQLLQAPRHPESPNQQLSRKWLQRTFLVLLALGEFAGEEVKILGFALLTFNYCATSSSAISTTIKLSPANGFISNLLSAS</sequence>
<evidence type="ECO:0000313" key="2">
    <source>
        <dbReference type="EMBL" id="EYC30325.1"/>
    </source>
</evidence>
<proteinExistence type="predicted"/>
<gene>
    <name evidence="2" type="primary">Acey_s0005.g2579</name>
    <name evidence="2" type="ORF">Y032_0005g2579</name>
</gene>
<accession>A0A016VSD1</accession>
<evidence type="ECO:0000256" key="1">
    <source>
        <dbReference type="SAM" id="MobiDB-lite"/>
    </source>
</evidence>
<dbReference type="EMBL" id="JARK01001341">
    <property type="protein sequence ID" value="EYC30325.1"/>
    <property type="molecule type" value="Genomic_DNA"/>
</dbReference>
<feature type="region of interest" description="Disordered" evidence="1">
    <location>
        <begin position="1"/>
        <end position="24"/>
    </location>
</feature>